<sequence length="537" mass="59996">MLPKPEIASDMMAKDVPLVRRNSRKASAPKLILVLGMHRSGTSVTIRGVHALGADLGDNLMKPVADDNEKGFWEDLDFNRINERVLAKANSSWHYLYPLDTALFQRSEFAAERIEAAALLSQKLKKASVFAVKDPRTAVLLPFWQCVMDDLGIEPSYLITLRNPLETAESLRKRDGFDRHKGLVLWLKHVYEAIRGTEKAKRLFVSYQNLMADPRGELERIAEAFGLNMPSDESAAFKDYASDFLDASLHHNRISANELRRDEAIPAPIPELYDLVSVWCGFDPEETATLPEDLCKDVNAYFDGRGDFLEYSDRVETTLASVRKQVKDAELKVKDLDTQLTESRAQSARKTEELETLLKQQDEQLQEGQVRLAELEARASHLEGELRKAELASEGLVSQLAAARSDRQMSEQRVAASQEELAKVNAGIAKLSGERDAMRAEMSDAKAHIDRLKGNLAAHTAELAHSVAKIERLTESAAGYEAVIRELRKDLRLQRASLLEMRNSSSWRLTRPLRGVKALAARSVGVVRKAGGSKNDV</sequence>
<dbReference type="Proteomes" id="UP000259610">
    <property type="component" value="Unassembled WGS sequence"/>
</dbReference>
<accession>A0A3B9GZX3</accession>
<keyword evidence="1" id="KW-0175">Coiled coil</keyword>
<organism evidence="2 3">
    <name type="scientific">Hyphomonas adhaerens</name>
    <dbReference type="NCBI Taxonomy" id="81029"/>
    <lineage>
        <taxon>Bacteria</taxon>
        <taxon>Pseudomonadati</taxon>
        <taxon>Pseudomonadota</taxon>
        <taxon>Alphaproteobacteria</taxon>
        <taxon>Hyphomonadales</taxon>
        <taxon>Hyphomonadaceae</taxon>
        <taxon>Hyphomonas</taxon>
    </lineage>
</organism>
<feature type="coiled-coil region" evidence="1">
    <location>
        <begin position="312"/>
        <end position="490"/>
    </location>
</feature>
<comment type="caution">
    <text evidence="2">The sequence shown here is derived from an EMBL/GenBank/DDBJ whole genome shotgun (WGS) entry which is preliminary data.</text>
</comment>
<dbReference type="EMBL" id="DMAN01000282">
    <property type="protein sequence ID" value="HAE27993.1"/>
    <property type="molecule type" value="Genomic_DNA"/>
</dbReference>
<evidence type="ECO:0000256" key="1">
    <source>
        <dbReference type="SAM" id="Coils"/>
    </source>
</evidence>
<gene>
    <name evidence="2" type="ORF">DCG58_12590</name>
</gene>
<name>A0A3B9GZX3_9PROT</name>
<reference evidence="2 3" key="1">
    <citation type="journal article" date="2018" name="Nat. Biotechnol.">
        <title>A standardized bacterial taxonomy based on genome phylogeny substantially revises the tree of life.</title>
        <authorList>
            <person name="Parks D.H."/>
            <person name="Chuvochina M."/>
            <person name="Waite D.W."/>
            <person name="Rinke C."/>
            <person name="Skarshewski A."/>
            <person name="Chaumeil P.A."/>
            <person name="Hugenholtz P."/>
        </authorList>
    </citation>
    <scope>NUCLEOTIDE SEQUENCE [LARGE SCALE GENOMIC DNA]</scope>
    <source>
        <strain evidence="2">UBA8733</strain>
    </source>
</reference>
<evidence type="ECO:0008006" key="4">
    <source>
        <dbReference type="Google" id="ProtNLM"/>
    </source>
</evidence>
<dbReference type="Gene3D" id="1.10.287.1490">
    <property type="match status" value="1"/>
</dbReference>
<dbReference type="InterPro" id="IPR027417">
    <property type="entry name" value="P-loop_NTPase"/>
</dbReference>
<dbReference type="InterPro" id="IPR014556">
    <property type="entry name" value="UCP029407"/>
</dbReference>
<evidence type="ECO:0000313" key="3">
    <source>
        <dbReference type="Proteomes" id="UP000259610"/>
    </source>
</evidence>
<evidence type="ECO:0000313" key="2">
    <source>
        <dbReference type="EMBL" id="HAE27993.1"/>
    </source>
</evidence>
<dbReference type="RefSeq" id="WP_272989481.1">
    <property type="nucleotide sequence ID" value="NZ_CAJWRG010000040.1"/>
</dbReference>
<protein>
    <recommendedName>
        <fullName evidence="4">Sulfotransferase family protein</fullName>
    </recommendedName>
</protein>
<dbReference type="SUPFAM" id="SSF52540">
    <property type="entry name" value="P-loop containing nucleoside triphosphate hydrolases"/>
    <property type="match status" value="1"/>
</dbReference>
<dbReference type="AlphaFoldDB" id="A0A3B9GZX3"/>
<proteinExistence type="predicted"/>
<dbReference type="PIRSF" id="PIRSF029407">
    <property type="entry name" value="UCP029407"/>
    <property type="match status" value="1"/>
</dbReference>
<dbReference type="Gene3D" id="3.40.50.300">
    <property type="entry name" value="P-loop containing nucleotide triphosphate hydrolases"/>
    <property type="match status" value="1"/>
</dbReference>